<dbReference type="AlphaFoldDB" id="A0A914DA94"/>
<accession>A0A914DA94</accession>
<sequence length="294" mass="33923">MTSENHEEDSALEDDKLIEILRKIMECSSKCKPDDEKEVAEKLENSREDLIEMAKEIRENNDSIYQEDGLDQEDGLEQVENLDNDVEAFDFPQFRKETAEADKACSAYAHPDLLFALEEAGKYFEKTGTKYLNKQDKYYIEEVKSIKDANNFAKMVVDGLSMLTCPDLKIILDPNSIQLALVGCIQMAYNKSMQKLEDNVTFAKAITGNTKKDKVGWVEYEFHSEQLIKAFLIFKKRRVSLNVKTRYFIFPNEKDFRHALRRAEKKVKAEEAEKKVKADEAEKKVKAEEVDSEA</sequence>
<evidence type="ECO:0000256" key="2">
    <source>
        <dbReference type="SAM" id="MobiDB-lite"/>
    </source>
</evidence>
<organism evidence="3 4">
    <name type="scientific">Acrobeloides nanus</name>
    <dbReference type="NCBI Taxonomy" id="290746"/>
    <lineage>
        <taxon>Eukaryota</taxon>
        <taxon>Metazoa</taxon>
        <taxon>Ecdysozoa</taxon>
        <taxon>Nematoda</taxon>
        <taxon>Chromadorea</taxon>
        <taxon>Rhabditida</taxon>
        <taxon>Tylenchina</taxon>
        <taxon>Cephalobomorpha</taxon>
        <taxon>Cephaloboidea</taxon>
        <taxon>Cephalobidae</taxon>
        <taxon>Acrobeloides</taxon>
    </lineage>
</organism>
<keyword evidence="3" id="KW-1185">Reference proteome</keyword>
<proteinExistence type="predicted"/>
<evidence type="ECO:0000313" key="4">
    <source>
        <dbReference type="WBParaSite" id="ACRNAN_scaffold218.g12390.t1"/>
    </source>
</evidence>
<protein>
    <submittedName>
        <fullName evidence="4">Uncharacterized protein</fullName>
    </submittedName>
</protein>
<keyword evidence="1" id="KW-0175">Coiled coil</keyword>
<reference evidence="4" key="1">
    <citation type="submission" date="2022-11" db="UniProtKB">
        <authorList>
            <consortium name="WormBaseParasite"/>
        </authorList>
    </citation>
    <scope>IDENTIFICATION</scope>
</reference>
<name>A0A914DA94_9BILA</name>
<feature type="region of interest" description="Disordered" evidence="2">
    <location>
        <begin position="271"/>
        <end position="294"/>
    </location>
</feature>
<dbReference type="WBParaSite" id="ACRNAN_scaffold218.g12390.t1">
    <property type="protein sequence ID" value="ACRNAN_scaffold218.g12390.t1"/>
    <property type="gene ID" value="ACRNAN_scaffold218.g12390"/>
</dbReference>
<dbReference type="Proteomes" id="UP000887540">
    <property type="component" value="Unplaced"/>
</dbReference>
<evidence type="ECO:0000256" key="1">
    <source>
        <dbReference type="SAM" id="Coils"/>
    </source>
</evidence>
<feature type="coiled-coil region" evidence="1">
    <location>
        <begin position="36"/>
        <end position="67"/>
    </location>
</feature>
<evidence type="ECO:0000313" key="3">
    <source>
        <dbReference type="Proteomes" id="UP000887540"/>
    </source>
</evidence>